<gene>
    <name evidence="1" type="ORF">GCK32_008839</name>
</gene>
<dbReference type="AlphaFoldDB" id="A0AAN8FNP5"/>
<name>A0AAN8FNP5_TRICO</name>
<proteinExistence type="predicted"/>
<sequence length="55" mass="6181">MITKLFCYNSCFRKRNEAATLCSTASKYPQSSGTAVSNGSLLHYFRADFYACGWI</sequence>
<keyword evidence="2" id="KW-1185">Reference proteome</keyword>
<accession>A0AAN8FNP5</accession>
<protein>
    <submittedName>
        <fullName evidence="1">Uncharacterized protein</fullName>
    </submittedName>
</protein>
<organism evidence="1 2">
    <name type="scientific">Trichostrongylus colubriformis</name>
    <name type="common">Black scour worm</name>
    <dbReference type="NCBI Taxonomy" id="6319"/>
    <lineage>
        <taxon>Eukaryota</taxon>
        <taxon>Metazoa</taxon>
        <taxon>Ecdysozoa</taxon>
        <taxon>Nematoda</taxon>
        <taxon>Chromadorea</taxon>
        <taxon>Rhabditida</taxon>
        <taxon>Rhabditina</taxon>
        <taxon>Rhabditomorpha</taxon>
        <taxon>Strongyloidea</taxon>
        <taxon>Trichostrongylidae</taxon>
        <taxon>Trichostrongylus</taxon>
    </lineage>
</organism>
<dbReference type="EMBL" id="WIXE01004820">
    <property type="protein sequence ID" value="KAK5982706.1"/>
    <property type="molecule type" value="Genomic_DNA"/>
</dbReference>
<dbReference type="Proteomes" id="UP001331761">
    <property type="component" value="Unassembled WGS sequence"/>
</dbReference>
<comment type="caution">
    <text evidence="1">The sequence shown here is derived from an EMBL/GenBank/DDBJ whole genome shotgun (WGS) entry which is preliminary data.</text>
</comment>
<evidence type="ECO:0000313" key="2">
    <source>
        <dbReference type="Proteomes" id="UP001331761"/>
    </source>
</evidence>
<reference evidence="1 2" key="1">
    <citation type="submission" date="2019-10" db="EMBL/GenBank/DDBJ databases">
        <title>Assembly and Annotation for the nematode Trichostrongylus colubriformis.</title>
        <authorList>
            <person name="Martin J."/>
        </authorList>
    </citation>
    <scope>NUCLEOTIDE SEQUENCE [LARGE SCALE GENOMIC DNA]</scope>
    <source>
        <strain evidence="1">G859</strain>
        <tissue evidence="1">Whole worm</tissue>
    </source>
</reference>
<evidence type="ECO:0000313" key="1">
    <source>
        <dbReference type="EMBL" id="KAK5982706.1"/>
    </source>
</evidence>